<sequence length="593" mass="66955">MQQRTSQLHPRQNSGLQPVYDESFSTHLVPITSPHIVSSCRKLHPERYYVCLPPFQAAIWVMDLKRLCDQLGNASQVGALTGGHRKFIPETRLKEMITVAKIKEELKMEFRFWNRWSDGSLAIKTHKQAPKVFAILSLIGFIKCIKDLHAEGLTDEHLPLSHKGPTGLVLTSSSKIRKDFHTFARYAGSARLFLEKQWEVLAPQLSVSGNHIVLDDSCALPITITGPRNTRGGASSVVKGTIHEGHFSGFEIKHKSDLDIAIKELMSTDEHSAEEVFEKERLNLKDINKIILHQHLLRTIATCMVCDKYYILFPWAEGGDLNDFWKRRRNGPGDANLVLWSLKQMMGLVDALRLMHEINHRHGDLKPGNILHFPRGNPFCHSEGLQETLVIADYGVAKRHEDATHMRQDGTNTKATTRAYEAPEAEGPQNDPRSRRYDLWSVGCIFLEFAVWLLYGHDAVRGFASQRMVKGKMNGGHPCFYATEDNEEQSRAELNEAVNDAVDAIRNDPRCTESTAIGDLVDLIPRYLLLIDAEERDTAQRFHERLTSIVSKAEGQSSYLFREVSSPPGIPSAFRYSGKSEGKKLPTIDDMQS</sequence>
<keyword evidence="2" id="KW-1185">Reference proteome</keyword>
<name>A0ACC1SFK8_9HYPO</name>
<protein>
    <submittedName>
        <fullName evidence="1">Uncharacterized protein</fullName>
    </submittedName>
</protein>
<dbReference type="Proteomes" id="UP001148629">
    <property type="component" value="Unassembled WGS sequence"/>
</dbReference>
<organism evidence="1 2">
    <name type="scientific">Fusarium decemcellulare</name>
    <dbReference type="NCBI Taxonomy" id="57161"/>
    <lineage>
        <taxon>Eukaryota</taxon>
        <taxon>Fungi</taxon>
        <taxon>Dikarya</taxon>
        <taxon>Ascomycota</taxon>
        <taxon>Pezizomycotina</taxon>
        <taxon>Sordariomycetes</taxon>
        <taxon>Hypocreomycetidae</taxon>
        <taxon>Hypocreales</taxon>
        <taxon>Nectriaceae</taxon>
        <taxon>Fusarium</taxon>
        <taxon>Fusarium decemcellulare species complex</taxon>
    </lineage>
</organism>
<evidence type="ECO:0000313" key="1">
    <source>
        <dbReference type="EMBL" id="KAJ3538735.1"/>
    </source>
</evidence>
<accession>A0ACC1SFK8</accession>
<dbReference type="EMBL" id="JANRMS010000501">
    <property type="protein sequence ID" value="KAJ3538735.1"/>
    <property type="molecule type" value="Genomic_DNA"/>
</dbReference>
<gene>
    <name evidence="1" type="ORF">NM208_g5773</name>
</gene>
<proteinExistence type="predicted"/>
<evidence type="ECO:0000313" key="2">
    <source>
        <dbReference type="Proteomes" id="UP001148629"/>
    </source>
</evidence>
<reference evidence="1" key="1">
    <citation type="submission" date="2022-08" db="EMBL/GenBank/DDBJ databases">
        <title>Genome Sequence of Fusarium decemcellulare.</title>
        <authorList>
            <person name="Buettner E."/>
        </authorList>
    </citation>
    <scope>NUCLEOTIDE SEQUENCE</scope>
    <source>
        <strain evidence="1">Babe19</strain>
    </source>
</reference>
<comment type="caution">
    <text evidence="1">The sequence shown here is derived from an EMBL/GenBank/DDBJ whole genome shotgun (WGS) entry which is preliminary data.</text>
</comment>